<reference evidence="2" key="3">
    <citation type="submission" date="2019-03" db="EMBL/GenBank/DDBJ databases">
        <authorList>
            <person name="Whitman W."/>
            <person name="Huntemann M."/>
            <person name="Clum A."/>
            <person name="Pillay M."/>
            <person name="Palaniappan K."/>
            <person name="Varghese N."/>
            <person name="Mikhailova N."/>
            <person name="Stamatis D."/>
            <person name="Reddy T."/>
            <person name="Daum C."/>
            <person name="Shapiro N."/>
            <person name="Ivanova N."/>
            <person name="Kyrpides N."/>
            <person name="Woyke T."/>
        </authorList>
    </citation>
    <scope>NUCLEOTIDE SEQUENCE</scope>
    <source>
        <strain evidence="2">P5626</strain>
    </source>
</reference>
<reference evidence="2 4" key="1">
    <citation type="journal article" date="2015" name="Stand. Genomic Sci.">
        <title>Genomic Encyclopedia of Bacterial and Archaeal Type Strains, Phase III: the genomes of soil and plant-associated and newly described type strains.</title>
        <authorList>
            <person name="Whitman W.B."/>
            <person name="Woyke T."/>
            <person name="Klenk H.P."/>
            <person name="Zhou Y."/>
            <person name="Lilburn T.G."/>
            <person name="Beck B.J."/>
            <person name="De Vos P."/>
            <person name="Vandamme P."/>
            <person name="Eisen J.A."/>
            <person name="Garrity G."/>
            <person name="Hugenholtz P."/>
            <person name="Kyrpides N.C."/>
        </authorList>
    </citation>
    <scope>NUCLEOTIDE SEQUENCE [LARGE SCALE GENOMIC DNA]</scope>
    <source>
        <strain evidence="2 4">P5626</strain>
    </source>
</reference>
<keyword evidence="1" id="KW-0732">Signal</keyword>
<evidence type="ECO:0000313" key="5">
    <source>
        <dbReference type="Proteomes" id="UP000298340"/>
    </source>
</evidence>
<accession>A0A4Y7UGZ0</accession>
<keyword evidence="4" id="KW-1185">Reference proteome</keyword>
<name>A0A4Y7UGZ0_9FLAO</name>
<evidence type="ECO:0000256" key="1">
    <source>
        <dbReference type="SAM" id="SignalP"/>
    </source>
</evidence>
<proteinExistence type="predicted"/>
<dbReference type="OrthoDB" id="1367246at2"/>
<dbReference type="RefSeq" id="WP_132031661.1">
    <property type="nucleotide sequence ID" value="NZ_QWDN01000001.1"/>
</dbReference>
<dbReference type="EMBL" id="QWDN01000001">
    <property type="protein sequence ID" value="TEB45687.1"/>
    <property type="molecule type" value="Genomic_DNA"/>
</dbReference>
<dbReference type="EMBL" id="SLWA01000001">
    <property type="protein sequence ID" value="TCN60528.1"/>
    <property type="molecule type" value="Genomic_DNA"/>
</dbReference>
<dbReference type="AlphaFoldDB" id="A0A4Y7UGZ0"/>
<organism evidence="3 5">
    <name type="scientific">Flavobacterium circumlabens</name>
    <dbReference type="NCBI Taxonomy" id="2133765"/>
    <lineage>
        <taxon>Bacteria</taxon>
        <taxon>Pseudomonadati</taxon>
        <taxon>Bacteroidota</taxon>
        <taxon>Flavobacteriia</taxon>
        <taxon>Flavobacteriales</taxon>
        <taxon>Flavobacteriaceae</taxon>
        <taxon>Flavobacterium</taxon>
    </lineage>
</organism>
<evidence type="ECO:0000313" key="2">
    <source>
        <dbReference type="EMBL" id="TCN60528.1"/>
    </source>
</evidence>
<sequence>MKINKFIVLMFSCFFFISGGSFAQKKLIPNNNKGGYNLVVSEEKLKNDDAHYVTIRGHVYDLKTEKPLSVAKLIVGCFEFMTTDQGEYSFKTRNQEDEFFYVEVFAFLYRPVETNYINIYNKKEVIIDFYLAEDDRPFLECSAIGGETHKRKQEELNNLK</sequence>
<reference evidence="3 5" key="2">
    <citation type="journal article" date="2018" name="Syst. Appl. Microbiol.">
        <title>Flavobacterium circumlabens sp. nov. and Flavobacterium cupreum sp. nov., two psychrotrophic species isolated from Antarctic environmental samples.</title>
        <authorList>
            <person name="Kralova S."/>
            <person name="Busse H.J."/>
            <person name="Svec P."/>
            <person name="Maslanova I."/>
            <person name="Stankova E."/>
            <person name="Bartak M."/>
            <person name="Sedlacek I."/>
        </authorList>
    </citation>
    <scope>NUCLEOTIDE SEQUENCE [LARGE SCALE GENOMIC DNA]</scope>
    <source>
        <strain evidence="3 5">CCM 8828</strain>
    </source>
</reference>
<evidence type="ECO:0000313" key="4">
    <source>
        <dbReference type="Proteomes" id="UP000295270"/>
    </source>
</evidence>
<evidence type="ECO:0000313" key="3">
    <source>
        <dbReference type="EMBL" id="TEB45687.1"/>
    </source>
</evidence>
<gene>
    <name evidence="3" type="ORF">D0809_01375</name>
    <name evidence="2" type="ORF">EV142_10196</name>
</gene>
<evidence type="ECO:0008006" key="6">
    <source>
        <dbReference type="Google" id="ProtNLM"/>
    </source>
</evidence>
<comment type="caution">
    <text evidence="3">The sequence shown here is derived from an EMBL/GenBank/DDBJ whole genome shotgun (WGS) entry which is preliminary data.</text>
</comment>
<dbReference type="InterPro" id="IPR008969">
    <property type="entry name" value="CarboxyPept-like_regulatory"/>
</dbReference>
<feature type="chain" id="PRO_5043204930" description="Carboxypeptidase regulatory-like domain-containing protein" evidence="1">
    <location>
        <begin position="24"/>
        <end position="160"/>
    </location>
</feature>
<dbReference type="Proteomes" id="UP000295270">
    <property type="component" value="Unassembled WGS sequence"/>
</dbReference>
<dbReference type="Proteomes" id="UP000298340">
    <property type="component" value="Unassembled WGS sequence"/>
</dbReference>
<dbReference type="SUPFAM" id="SSF49464">
    <property type="entry name" value="Carboxypeptidase regulatory domain-like"/>
    <property type="match status" value="1"/>
</dbReference>
<feature type="signal peptide" evidence="1">
    <location>
        <begin position="1"/>
        <end position="23"/>
    </location>
</feature>
<protein>
    <recommendedName>
        <fullName evidence="6">Carboxypeptidase regulatory-like domain-containing protein</fullName>
    </recommendedName>
</protein>